<dbReference type="OrthoDB" id="10050074at2759"/>
<dbReference type="Proteomes" id="UP000299102">
    <property type="component" value="Unassembled WGS sequence"/>
</dbReference>
<comment type="caution">
    <text evidence="2">The sequence shown here is derived from an EMBL/GenBank/DDBJ whole genome shotgun (WGS) entry which is preliminary data.</text>
</comment>
<dbReference type="AlphaFoldDB" id="A0A4C1ZBC6"/>
<keyword evidence="3" id="KW-1185">Reference proteome</keyword>
<gene>
    <name evidence="2" type="ORF">EVAR_58875_1</name>
</gene>
<feature type="region of interest" description="Disordered" evidence="1">
    <location>
        <begin position="141"/>
        <end position="174"/>
    </location>
</feature>
<feature type="compositionally biased region" description="Basic and acidic residues" evidence="1">
    <location>
        <begin position="143"/>
        <end position="152"/>
    </location>
</feature>
<protein>
    <submittedName>
        <fullName evidence="2">Uncharacterized protein</fullName>
    </submittedName>
</protein>
<accession>A0A4C1ZBC6</accession>
<name>A0A4C1ZBC6_EUMVA</name>
<dbReference type="EMBL" id="BGZK01001692">
    <property type="protein sequence ID" value="GBP84652.1"/>
    <property type="molecule type" value="Genomic_DNA"/>
</dbReference>
<reference evidence="2 3" key="1">
    <citation type="journal article" date="2019" name="Commun. Biol.">
        <title>The bagworm genome reveals a unique fibroin gene that provides high tensile strength.</title>
        <authorList>
            <person name="Kono N."/>
            <person name="Nakamura H."/>
            <person name="Ohtoshi R."/>
            <person name="Tomita M."/>
            <person name="Numata K."/>
            <person name="Arakawa K."/>
        </authorList>
    </citation>
    <scope>NUCLEOTIDE SEQUENCE [LARGE SCALE GENOMIC DNA]</scope>
</reference>
<evidence type="ECO:0000313" key="3">
    <source>
        <dbReference type="Proteomes" id="UP000299102"/>
    </source>
</evidence>
<organism evidence="2 3">
    <name type="scientific">Eumeta variegata</name>
    <name type="common">Bagworm moth</name>
    <name type="synonym">Eumeta japonica</name>
    <dbReference type="NCBI Taxonomy" id="151549"/>
    <lineage>
        <taxon>Eukaryota</taxon>
        <taxon>Metazoa</taxon>
        <taxon>Ecdysozoa</taxon>
        <taxon>Arthropoda</taxon>
        <taxon>Hexapoda</taxon>
        <taxon>Insecta</taxon>
        <taxon>Pterygota</taxon>
        <taxon>Neoptera</taxon>
        <taxon>Endopterygota</taxon>
        <taxon>Lepidoptera</taxon>
        <taxon>Glossata</taxon>
        <taxon>Ditrysia</taxon>
        <taxon>Tineoidea</taxon>
        <taxon>Psychidae</taxon>
        <taxon>Oiketicinae</taxon>
        <taxon>Eumeta</taxon>
    </lineage>
</organism>
<evidence type="ECO:0000313" key="2">
    <source>
        <dbReference type="EMBL" id="GBP84652.1"/>
    </source>
</evidence>
<sequence length="393" mass="43308">MCIGPVMTYAATVFAHTDPKTLYQLQILQKSLRRTLTQTSPYYGLKRSSNRCAPRTPGTLLGDLARAKFLRDFLCRDAHLAASIGQSRADGIPYRSATTDEVLKAPIYWGYGQQPTNMLQYEACFLICASRTHPTPAVQVQRLTEKPEDDGKQPTAESEACLSPGYTNRAGPAGGPEAVVREPVGRVIALRLLAPATQTARTPTSALKWTSASVSASAVPPHYAFCLRDDAHMLYVVFCALCALCCGPRAVRQMEAERWDLRECSVLLRRCDFAGRGSAARAEGGVPTETHEPVTAAVLREVEDGVDVRVSSSLTPLRKHYISYRDLELPIITKYMKDVSKRFFDIVGSHPNALLHAAVDYEPPLSTHFIHLTLLQLQLKALMTSTARMTDLE</sequence>
<proteinExistence type="predicted"/>
<evidence type="ECO:0000256" key="1">
    <source>
        <dbReference type="SAM" id="MobiDB-lite"/>
    </source>
</evidence>